<dbReference type="EMBL" id="MLJW01008659">
    <property type="protein sequence ID" value="OIQ63832.1"/>
    <property type="molecule type" value="Genomic_DNA"/>
</dbReference>
<accession>A0A1J5NZY1</accession>
<evidence type="ECO:0000313" key="2">
    <source>
        <dbReference type="EMBL" id="OIQ63832.1"/>
    </source>
</evidence>
<organism evidence="2">
    <name type="scientific">mine drainage metagenome</name>
    <dbReference type="NCBI Taxonomy" id="410659"/>
    <lineage>
        <taxon>unclassified sequences</taxon>
        <taxon>metagenomes</taxon>
        <taxon>ecological metagenomes</taxon>
    </lineage>
</organism>
<keyword evidence="1" id="KW-1133">Transmembrane helix</keyword>
<evidence type="ECO:0000256" key="1">
    <source>
        <dbReference type="SAM" id="Phobius"/>
    </source>
</evidence>
<sequence>MEYTGDQVAIGVVTFFIFVLQLIAFVAQAAYMRRSYVEMRLTTRATIRAASSAQKSADAAAAQAKIAESALIQLERPYIFVFGVCEVKEDKEVNEFYVEYTVVNYGKMPAIIDGAWIDFVTDNAGQPPSPTLLYDGHSLLSSPILQSGERREKIRQYTPVGMVKGTGGVTINIRTGEQSACPIFDISDGFDIYFRATIRYHGPSSVDHETGALWIYNPSSFEFAQRGGNEYNYTK</sequence>
<dbReference type="AlphaFoldDB" id="A0A1J5NZY1"/>
<feature type="transmembrane region" description="Helical" evidence="1">
    <location>
        <begin position="12"/>
        <end position="31"/>
    </location>
</feature>
<gene>
    <name evidence="2" type="ORF">GALL_546260</name>
</gene>
<comment type="caution">
    <text evidence="2">The sequence shown here is derived from an EMBL/GenBank/DDBJ whole genome shotgun (WGS) entry which is preliminary data.</text>
</comment>
<proteinExistence type="predicted"/>
<reference evidence="2" key="1">
    <citation type="submission" date="2016-10" db="EMBL/GenBank/DDBJ databases">
        <title>Sequence of Gallionella enrichment culture.</title>
        <authorList>
            <person name="Poehlein A."/>
            <person name="Muehling M."/>
            <person name="Daniel R."/>
        </authorList>
    </citation>
    <scope>NUCLEOTIDE SEQUENCE</scope>
</reference>
<keyword evidence="1" id="KW-0472">Membrane</keyword>
<protein>
    <submittedName>
        <fullName evidence="2">Uncharacterized protein</fullName>
    </submittedName>
</protein>
<keyword evidence="1" id="KW-0812">Transmembrane</keyword>
<name>A0A1J5NZY1_9ZZZZ</name>